<dbReference type="AlphaFoldDB" id="A0A3B0Y5W7"/>
<dbReference type="GO" id="GO:0005737">
    <property type="term" value="C:cytoplasm"/>
    <property type="evidence" value="ECO:0007669"/>
    <property type="project" value="UniProtKB-SubCell"/>
</dbReference>
<feature type="region of interest" description="Disordered" evidence="12">
    <location>
        <begin position="154"/>
        <end position="173"/>
    </location>
</feature>
<dbReference type="NCBIfam" id="NF008758">
    <property type="entry name" value="PRK11789.1"/>
    <property type="match status" value="1"/>
</dbReference>
<dbReference type="InterPro" id="IPR051206">
    <property type="entry name" value="NAMLAA_amidase_2"/>
</dbReference>
<dbReference type="GO" id="GO:0009254">
    <property type="term" value="P:peptidoglycan turnover"/>
    <property type="evidence" value="ECO:0007669"/>
    <property type="project" value="TreeGrafter"/>
</dbReference>
<keyword evidence="9" id="KW-0961">Cell wall biogenesis/degradation</keyword>
<accession>A0A3B0Y5W7</accession>
<sequence length="187" mass="20751">MKINVKSGLVENITQIPSDNYDTRPDASNISLIVLHNISLPAGEFGGPYITQLFTNQLQKNDHPSFADIYQLKVSAHLLIRRDGQVIQFVAFQHRAWHAGVSEYQGQTNCNNISIGIELEGADNTPYESIQYSQLAELIIELRSGYPGIAQNAITGHSDISPGRKTDPGPAFDWDRLHSLITPQPEK</sequence>
<proteinExistence type="predicted"/>
<dbReference type="EC" id="3.5.1.28" evidence="4"/>
<evidence type="ECO:0000256" key="3">
    <source>
        <dbReference type="ARBA" id="ARBA00004496"/>
    </source>
</evidence>
<dbReference type="PANTHER" id="PTHR30417">
    <property type="entry name" value="N-ACETYLMURAMOYL-L-ALANINE AMIDASE AMID"/>
    <property type="match status" value="1"/>
</dbReference>
<dbReference type="SMART" id="SM00644">
    <property type="entry name" value="Ami_2"/>
    <property type="match status" value="1"/>
</dbReference>
<evidence type="ECO:0000256" key="7">
    <source>
        <dbReference type="ARBA" id="ARBA00022801"/>
    </source>
</evidence>
<dbReference type="InterPro" id="IPR036505">
    <property type="entry name" value="Amidase/PGRP_sf"/>
</dbReference>
<evidence type="ECO:0000256" key="9">
    <source>
        <dbReference type="ARBA" id="ARBA00023316"/>
    </source>
</evidence>
<evidence type="ECO:0000256" key="2">
    <source>
        <dbReference type="ARBA" id="ARBA00001947"/>
    </source>
</evidence>
<dbReference type="GO" id="GO:0046872">
    <property type="term" value="F:metal ion binding"/>
    <property type="evidence" value="ECO:0007669"/>
    <property type="project" value="UniProtKB-KW"/>
</dbReference>
<evidence type="ECO:0000259" key="13">
    <source>
        <dbReference type="SMART" id="SM00644"/>
    </source>
</evidence>
<comment type="subcellular location">
    <subcellularLocation>
        <location evidence="3">Cytoplasm</location>
    </subcellularLocation>
</comment>
<evidence type="ECO:0000256" key="8">
    <source>
        <dbReference type="ARBA" id="ARBA00022833"/>
    </source>
</evidence>
<dbReference type="CDD" id="cd06583">
    <property type="entry name" value="PGRP"/>
    <property type="match status" value="1"/>
</dbReference>
<dbReference type="GO" id="GO:0071555">
    <property type="term" value="P:cell wall organization"/>
    <property type="evidence" value="ECO:0007669"/>
    <property type="project" value="UniProtKB-KW"/>
</dbReference>
<organism evidence="14">
    <name type="scientific">hydrothermal vent metagenome</name>
    <dbReference type="NCBI Taxonomy" id="652676"/>
    <lineage>
        <taxon>unclassified sequences</taxon>
        <taxon>metagenomes</taxon>
        <taxon>ecological metagenomes</taxon>
    </lineage>
</organism>
<keyword evidence="7" id="KW-0378">Hydrolase</keyword>
<evidence type="ECO:0000256" key="4">
    <source>
        <dbReference type="ARBA" id="ARBA00011901"/>
    </source>
</evidence>
<comment type="cofactor">
    <cofactor evidence="2">
        <name>Zn(2+)</name>
        <dbReference type="ChEBI" id="CHEBI:29105"/>
    </cofactor>
</comment>
<dbReference type="GO" id="GO:0009253">
    <property type="term" value="P:peptidoglycan catabolic process"/>
    <property type="evidence" value="ECO:0007669"/>
    <property type="project" value="InterPro"/>
</dbReference>
<dbReference type="Gene3D" id="3.40.80.10">
    <property type="entry name" value="Peptidoglycan recognition protein-like"/>
    <property type="match status" value="1"/>
</dbReference>
<dbReference type="GO" id="GO:0008745">
    <property type="term" value="F:N-acetylmuramoyl-L-alanine amidase activity"/>
    <property type="evidence" value="ECO:0007669"/>
    <property type="project" value="UniProtKB-EC"/>
</dbReference>
<evidence type="ECO:0000256" key="5">
    <source>
        <dbReference type="ARBA" id="ARBA00022490"/>
    </source>
</evidence>
<protein>
    <recommendedName>
        <fullName evidence="10">1,6-anhydro-N-acetylmuramyl-L-alanine amidase AmpD</fullName>
        <ecNumber evidence="4">3.5.1.28</ecNumber>
    </recommendedName>
    <alternativeName>
        <fullName evidence="11">N-acetylmuramoyl-L-alanine amidase</fullName>
    </alternativeName>
</protein>
<keyword evidence="5" id="KW-0963">Cytoplasm</keyword>
<dbReference type="SUPFAM" id="SSF55846">
    <property type="entry name" value="N-acetylmuramoyl-L-alanine amidase-like"/>
    <property type="match status" value="1"/>
</dbReference>
<evidence type="ECO:0000256" key="1">
    <source>
        <dbReference type="ARBA" id="ARBA00001561"/>
    </source>
</evidence>
<evidence type="ECO:0000313" key="14">
    <source>
        <dbReference type="EMBL" id="VAW71793.1"/>
    </source>
</evidence>
<evidence type="ECO:0000256" key="10">
    <source>
        <dbReference type="ARBA" id="ARBA00039257"/>
    </source>
</evidence>
<reference evidence="14" key="1">
    <citation type="submission" date="2018-06" db="EMBL/GenBank/DDBJ databases">
        <authorList>
            <person name="Zhirakovskaya E."/>
        </authorList>
    </citation>
    <scope>NUCLEOTIDE SEQUENCE</scope>
</reference>
<dbReference type="EMBL" id="UOFJ01000623">
    <property type="protein sequence ID" value="VAW71793.1"/>
    <property type="molecule type" value="Genomic_DNA"/>
</dbReference>
<feature type="compositionally biased region" description="Basic and acidic residues" evidence="12">
    <location>
        <begin position="162"/>
        <end position="173"/>
    </location>
</feature>
<dbReference type="InterPro" id="IPR002502">
    <property type="entry name" value="Amidase_domain"/>
</dbReference>
<evidence type="ECO:0000256" key="6">
    <source>
        <dbReference type="ARBA" id="ARBA00022723"/>
    </source>
</evidence>
<dbReference type="PANTHER" id="PTHR30417:SF4">
    <property type="entry name" value="1,6-ANHYDRO-N-ACETYLMURAMYL-L-ALANINE AMIDASE AMPD"/>
    <property type="match status" value="1"/>
</dbReference>
<evidence type="ECO:0000256" key="12">
    <source>
        <dbReference type="SAM" id="MobiDB-lite"/>
    </source>
</evidence>
<keyword evidence="6" id="KW-0479">Metal-binding</keyword>
<feature type="domain" description="N-acetylmuramoyl-L-alanine amidase" evidence="13">
    <location>
        <begin position="18"/>
        <end position="169"/>
    </location>
</feature>
<dbReference type="Pfam" id="PF01510">
    <property type="entry name" value="Amidase_2"/>
    <property type="match status" value="1"/>
</dbReference>
<name>A0A3B0Y5W7_9ZZZZ</name>
<comment type="catalytic activity">
    <reaction evidence="1">
        <text>Hydrolyzes the link between N-acetylmuramoyl residues and L-amino acid residues in certain cell-wall glycopeptides.</text>
        <dbReference type="EC" id="3.5.1.28"/>
    </reaction>
</comment>
<keyword evidence="8" id="KW-0862">Zinc</keyword>
<evidence type="ECO:0000256" key="11">
    <source>
        <dbReference type="ARBA" id="ARBA00042615"/>
    </source>
</evidence>
<gene>
    <name evidence="14" type="ORF">MNBD_GAMMA10-2791</name>
</gene>